<dbReference type="CDD" id="cd09749">
    <property type="entry name" value="Cmr5_III-B"/>
    <property type="match status" value="1"/>
</dbReference>
<keyword evidence="7" id="KW-1185">Reference proteome</keyword>
<dbReference type="NCBIfam" id="TIGR01881">
    <property type="entry name" value="cas_Cmr5"/>
    <property type="match status" value="1"/>
</dbReference>
<gene>
    <name evidence="6" type="primary">cmr5</name>
    <name evidence="6" type="ORF">FRC98_19700</name>
</gene>
<accession>A0A5C6X1H3</accession>
<sequence length="140" mass="15770">MSQPPKQQDKRTIDQQRAAHAMKLINARKEMGPDAYKKYPSYVDGLPASIVMSGLGQACATLLAATRGKQNDPHRMLYDDLNAWMCQANTYSPYANKRDLLTAITEGTQRDYVRAQAEALAYLVWLKKFSQAFLKNPDAE</sequence>
<dbReference type="EMBL" id="VOSM01000016">
    <property type="protein sequence ID" value="TXD34083.1"/>
    <property type="molecule type" value="Genomic_DNA"/>
</dbReference>
<evidence type="ECO:0000313" key="7">
    <source>
        <dbReference type="Proteomes" id="UP000321412"/>
    </source>
</evidence>
<dbReference type="GO" id="GO:0051607">
    <property type="term" value="P:defense response to virus"/>
    <property type="evidence" value="ECO:0007669"/>
    <property type="project" value="UniProtKB-KW"/>
</dbReference>
<keyword evidence="3" id="KW-0963">Cytoplasm</keyword>
<name>A0A5C6X1H3_9DELT</name>
<organism evidence="6 7">
    <name type="scientific">Lujinxingia vulgaris</name>
    <dbReference type="NCBI Taxonomy" id="2600176"/>
    <lineage>
        <taxon>Bacteria</taxon>
        <taxon>Deltaproteobacteria</taxon>
        <taxon>Bradymonadales</taxon>
        <taxon>Lujinxingiaceae</taxon>
        <taxon>Lujinxingia</taxon>
    </lineage>
</organism>
<evidence type="ECO:0000256" key="5">
    <source>
        <dbReference type="ARBA" id="ARBA00030001"/>
    </source>
</evidence>
<dbReference type="Pfam" id="PF09701">
    <property type="entry name" value="Cas_Cmr5"/>
    <property type="match status" value="1"/>
</dbReference>
<dbReference type="InterPro" id="IPR010160">
    <property type="entry name" value="CRISPR-assoc_prot_Cmr5"/>
</dbReference>
<evidence type="ECO:0000313" key="6">
    <source>
        <dbReference type="EMBL" id="TXD34083.1"/>
    </source>
</evidence>
<evidence type="ECO:0000256" key="3">
    <source>
        <dbReference type="ARBA" id="ARBA00022490"/>
    </source>
</evidence>
<reference evidence="6 7" key="1">
    <citation type="submission" date="2019-08" db="EMBL/GenBank/DDBJ databases">
        <title>Bradymonadales sp. TMQ4.</title>
        <authorList>
            <person name="Liang Q."/>
        </authorList>
    </citation>
    <scope>NUCLEOTIDE SEQUENCE [LARGE SCALE GENOMIC DNA]</scope>
    <source>
        <strain evidence="6 7">TMQ4</strain>
    </source>
</reference>
<evidence type="ECO:0000256" key="1">
    <source>
        <dbReference type="ARBA" id="ARBA00004496"/>
    </source>
</evidence>
<proteinExistence type="inferred from homology"/>
<dbReference type="Gene3D" id="1.10.520.30">
    <property type="entry name" value="AF1862-like domain"/>
    <property type="match status" value="1"/>
</dbReference>
<protein>
    <recommendedName>
        <fullName evidence="5">CRISPR type III-B/RAMP module-associated protein Cmr5</fullName>
    </recommendedName>
</protein>
<dbReference type="OrthoDB" id="9795385at2"/>
<dbReference type="SUPFAM" id="SSF158568">
    <property type="entry name" value="AF1862-like"/>
    <property type="match status" value="1"/>
</dbReference>
<dbReference type="InterPro" id="IPR023101">
    <property type="entry name" value="AF1862-like_dom_sf"/>
</dbReference>
<comment type="similarity">
    <text evidence="2">Belongs to the CRISPR system Cmr5 family.</text>
</comment>
<dbReference type="GO" id="GO:0005737">
    <property type="term" value="C:cytoplasm"/>
    <property type="evidence" value="ECO:0007669"/>
    <property type="project" value="UniProtKB-SubCell"/>
</dbReference>
<keyword evidence="4" id="KW-0051">Antiviral defense</keyword>
<evidence type="ECO:0000256" key="2">
    <source>
        <dbReference type="ARBA" id="ARBA00006161"/>
    </source>
</evidence>
<evidence type="ECO:0000256" key="4">
    <source>
        <dbReference type="ARBA" id="ARBA00023118"/>
    </source>
</evidence>
<dbReference type="AlphaFoldDB" id="A0A5C6X1H3"/>
<dbReference type="Proteomes" id="UP000321412">
    <property type="component" value="Unassembled WGS sequence"/>
</dbReference>
<comment type="caution">
    <text evidence="6">The sequence shown here is derived from an EMBL/GenBank/DDBJ whole genome shotgun (WGS) entry which is preliminary data.</text>
</comment>
<comment type="subcellular location">
    <subcellularLocation>
        <location evidence="1">Cytoplasm</location>
    </subcellularLocation>
</comment>